<feature type="compositionally biased region" description="Low complexity" evidence="7">
    <location>
        <begin position="33"/>
        <end position="44"/>
    </location>
</feature>
<dbReference type="VEuPathDB" id="FungiDB:BDEG_26045"/>
<dbReference type="PANTHER" id="PTHR12308">
    <property type="entry name" value="ANOCTAMIN"/>
    <property type="match status" value="1"/>
</dbReference>
<dbReference type="Proteomes" id="UP000077115">
    <property type="component" value="Unassembled WGS sequence"/>
</dbReference>
<keyword evidence="4 8" id="KW-1133">Transmembrane helix</keyword>
<keyword evidence="6" id="KW-0325">Glycoprotein</keyword>
<comment type="subcellular location">
    <subcellularLocation>
        <location evidence="1">Cell membrane</location>
        <topology evidence="1">Multi-pass membrane protein</topology>
    </subcellularLocation>
</comment>
<evidence type="ECO:0000256" key="2">
    <source>
        <dbReference type="ARBA" id="ARBA00022475"/>
    </source>
</evidence>
<evidence type="ECO:0000256" key="5">
    <source>
        <dbReference type="ARBA" id="ARBA00023136"/>
    </source>
</evidence>
<evidence type="ECO:0000256" key="1">
    <source>
        <dbReference type="ARBA" id="ARBA00004651"/>
    </source>
</evidence>
<reference evidence="11 12" key="2">
    <citation type="submission" date="2016-05" db="EMBL/GenBank/DDBJ databases">
        <title>Lineage-specific infection strategies underlie the spectrum of fungal disease in amphibians.</title>
        <authorList>
            <person name="Cuomo C.A."/>
            <person name="Farrer R.A."/>
            <person name="James T."/>
            <person name="Longcore J."/>
            <person name="Birren B."/>
        </authorList>
    </citation>
    <scope>NUCLEOTIDE SEQUENCE [LARGE SCALE GENOMIC DNA]</scope>
    <source>
        <strain evidence="11 12">JEL423</strain>
    </source>
</reference>
<feature type="transmembrane region" description="Helical" evidence="8">
    <location>
        <begin position="696"/>
        <end position="723"/>
    </location>
</feature>
<feature type="region of interest" description="Disordered" evidence="7">
    <location>
        <begin position="1"/>
        <end position="70"/>
    </location>
</feature>
<accession>A0A177WSG7</accession>
<evidence type="ECO:0000256" key="8">
    <source>
        <dbReference type="SAM" id="Phobius"/>
    </source>
</evidence>
<name>A0A177WSG7_BATDL</name>
<proteinExistence type="predicted"/>
<evidence type="ECO:0000256" key="6">
    <source>
        <dbReference type="ARBA" id="ARBA00023180"/>
    </source>
</evidence>
<dbReference type="GO" id="GO:0032541">
    <property type="term" value="C:cortical endoplasmic reticulum"/>
    <property type="evidence" value="ECO:0007669"/>
    <property type="project" value="TreeGrafter"/>
</dbReference>
<dbReference type="PANTHER" id="PTHR12308:SF73">
    <property type="entry name" value="ANOCTAMIN"/>
    <property type="match status" value="1"/>
</dbReference>
<reference evidence="11 12" key="1">
    <citation type="submission" date="2006-10" db="EMBL/GenBank/DDBJ databases">
        <title>The Genome Sequence of Batrachochytrium dendrobatidis JEL423.</title>
        <authorList>
            <consortium name="The Broad Institute Genome Sequencing Platform"/>
            <person name="Birren B."/>
            <person name="Lander E."/>
            <person name="Galagan J."/>
            <person name="Cuomo C."/>
            <person name="Devon K."/>
            <person name="Jaffe D."/>
            <person name="Butler J."/>
            <person name="Alvarez P."/>
            <person name="Gnerre S."/>
            <person name="Grabherr M."/>
            <person name="Kleber M."/>
            <person name="Mauceli E."/>
            <person name="Brockman W."/>
            <person name="Young S."/>
            <person name="LaButti K."/>
            <person name="Sykes S."/>
            <person name="DeCaprio D."/>
            <person name="Crawford M."/>
            <person name="Koehrsen M."/>
            <person name="Engels R."/>
            <person name="Montgomery P."/>
            <person name="Pearson M."/>
            <person name="Howarth C."/>
            <person name="Larson L."/>
            <person name="White J."/>
            <person name="O'Leary S."/>
            <person name="Kodira C."/>
            <person name="Zeng Q."/>
            <person name="Yandava C."/>
            <person name="Alvarado L."/>
            <person name="Longcore J."/>
            <person name="James T."/>
        </authorList>
    </citation>
    <scope>NUCLEOTIDE SEQUENCE [LARGE SCALE GENOMIC DNA]</scope>
    <source>
        <strain evidence="11 12">JEL423</strain>
    </source>
</reference>
<dbReference type="GO" id="GO:0005886">
    <property type="term" value="C:plasma membrane"/>
    <property type="evidence" value="ECO:0007669"/>
    <property type="project" value="UniProtKB-SubCell"/>
</dbReference>
<feature type="compositionally biased region" description="Low complexity" evidence="7">
    <location>
        <begin position="52"/>
        <end position="68"/>
    </location>
</feature>
<evidence type="ECO:0000259" key="10">
    <source>
        <dbReference type="Pfam" id="PF16178"/>
    </source>
</evidence>
<organism evidence="11 12">
    <name type="scientific">Batrachochytrium dendrobatidis (strain JEL423)</name>
    <dbReference type="NCBI Taxonomy" id="403673"/>
    <lineage>
        <taxon>Eukaryota</taxon>
        <taxon>Fungi</taxon>
        <taxon>Fungi incertae sedis</taxon>
        <taxon>Chytridiomycota</taxon>
        <taxon>Chytridiomycota incertae sedis</taxon>
        <taxon>Chytridiomycetes</taxon>
        <taxon>Rhizophydiales</taxon>
        <taxon>Rhizophydiales incertae sedis</taxon>
        <taxon>Batrachochytrium</taxon>
    </lineage>
</organism>
<dbReference type="InterPro" id="IPR049452">
    <property type="entry name" value="Anoctamin_TM"/>
</dbReference>
<feature type="transmembrane region" description="Helical" evidence="8">
    <location>
        <begin position="830"/>
        <end position="853"/>
    </location>
</feature>
<keyword evidence="3 8" id="KW-0812">Transmembrane</keyword>
<dbReference type="Pfam" id="PF04547">
    <property type="entry name" value="Anoctamin"/>
    <property type="match status" value="1"/>
</dbReference>
<feature type="compositionally biased region" description="Polar residues" evidence="7">
    <location>
        <begin position="21"/>
        <end position="32"/>
    </location>
</feature>
<evidence type="ECO:0000256" key="3">
    <source>
        <dbReference type="ARBA" id="ARBA00022692"/>
    </source>
</evidence>
<sequence>MYKNIPDDITVSDCISDTDRQSPATIVDPTQNRTTSSVRTTTVTIDGRKQQSSVTTSSATHTVHSATSNSFESNSFMAATRPISVPFSAASNSRAQSSRVQVVSSQTGSFNAPVHSNDNLITSLSKTTQSRTATDTTVDLAFASIAMPAAALSSSKHTAVEPDLTNTNSIQHNNSNSFTKTNQVHTVESNSSSTAIQSSFWKVGTATHPSDDQDQHVAVQMADDAVPIQRKPIEIRAVSSKQPLDTSLDTPTDNSFNKNATLGSHFFNYINSSSSQLRNRSATPTAHVERKWNQGMWDAVIASTKDKNRGHKNLEQIRLDLVKLNLVDKPAVYIRNMRRTVVLFGHKTDSILMDTIWAWHLENLSANSIDAMNHFAGEKNADAIVKLLYSKSMSPWDSVIQFDVSEKKDSSLRISKEKVNELRTLHFTGMLRRGLILVFKVSELHPDVRFVKIVAPFGLLCKEAERIQLRMQLDLAKLITKPNSDEAKTPLIQNSVMSRMSQMIYARRQAKVQREIASLNSLTPDIVWEGPTSLFRDGTISPKRAAIFTRERLDSFCGGDISKLGLPYVHFHFFSNARRNMLVHSIVSACTINFSSNRSIRSNIDDLLLKKVYSAFYAVHDGPLLSAGSKVEHIEKTGELKTIVSETPSMRPLGMERNVRAELYQSLKDSYSIRYLFSYLPVNQLREYFGERIGFYFAWLGYYTIWCQSAAFFGIVTFVYGIYRSVSLPRSSIPDPNGSDTASEILIRAILLFDNEATPVYAFFMSIWAVLCLEFWKRQTQSIAFLWDVADYRKREKIRPQWCPSGTHISPITGKKENYESPRQKWTVRFITGSIVTLCILLILGFITGLIAFKEYFSSISSKTVTRSGSSIKRTIVDSLYAHLASFSVAIFAVIQILVIDPVYTYVARYLNDWDNYKTVSEYEDNLVLKGFLLSFLNNFSLIIHTAVIKALFRVYYEISQSPILDFGRWDGNCQIVSVKFGITNCMSDLIIQIATMFFFRQFFTQIVDTLWPLVSSRYSEIMSLNFDFDNNNEDSNTLSQYVRDSKLAETSDEQFAGEFSSKVIQFGYLTMFSAAFPLAPVLAYVNNLVEMRIDIWKFITIYQRPFARRESSIGRWESIMRSVVTIGVLTNALIIAFASSWFQRAFDLFFPAHLFLDPLQDENDPGQAQRTLIKVAVQLAFVLAFEHLVFLVAVFIDYLVPDIPQSVQLGQEAEEYLEQMQSAAHEERLEKNAKAAAEAATAAAMANAAKNSALAKAALLQAKLVEVSNQDPHFLQAQPVSTLAALDTTDNSIADDASTTSSATHG</sequence>
<evidence type="ECO:0000256" key="7">
    <source>
        <dbReference type="SAM" id="MobiDB-lite"/>
    </source>
</evidence>
<evidence type="ECO:0000313" key="11">
    <source>
        <dbReference type="EMBL" id="OAJ42604.1"/>
    </source>
</evidence>
<dbReference type="OrthoDB" id="296386at2759"/>
<feature type="transmembrane region" description="Helical" evidence="8">
    <location>
        <begin position="927"/>
        <end position="953"/>
    </location>
</feature>
<feature type="domain" description="Anoctamin transmembrane" evidence="9">
    <location>
        <begin position="685"/>
        <end position="1211"/>
    </location>
</feature>
<evidence type="ECO:0000313" key="12">
    <source>
        <dbReference type="Proteomes" id="UP000077115"/>
    </source>
</evidence>
<dbReference type="GO" id="GO:0046983">
    <property type="term" value="F:protein dimerization activity"/>
    <property type="evidence" value="ECO:0007669"/>
    <property type="project" value="InterPro"/>
</dbReference>
<feature type="transmembrane region" description="Helical" evidence="8">
    <location>
        <begin position="880"/>
        <end position="907"/>
    </location>
</feature>
<gene>
    <name evidence="11" type="ORF">BDEG_26045</name>
</gene>
<dbReference type="EMBL" id="DS022308">
    <property type="protein sequence ID" value="OAJ42604.1"/>
    <property type="molecule type" value="Genomic_DNA"/>
</dbReference>
<evidence type="ECO:0000259" key="9">
    <source>
        <dbReference type="Pfam" id="PF04547"/>
    </source>
</evidence>
<dbReference type="eggNOG" id="KOG2514">
    <property type="taxonomic scope" value="Eukaryota"/>
</dbReference>
<dbReference type="GO" id="GO:0005254">
    <property type="term" value="F:chloride channel activity"/>
    <property type="evidence" value="ECO:0007669"/>
    <property type="project" value="TreeGrafter"/>
</dbReference>
<dbReference type="InterPro" id="IPR007632">
    <property type="entry name" value="Anoctamin"/>
</dbReference>
<dbReference type="InterPro" id="IPR032394">
    <property type="entry name" value="Anoct_dimer"/>
</dbReference>
<protein>
    <submittedName>
        <fullName evidence="11">Uncharacterized protein</fullName>
    </submittedName>
</protein>
<feature type="domain" description="Anoctamin dimerisation" evidence="10">
    <location>
        <begin position="412"/>
        <end position="626"/>
    </location>
</feature>
<evidence type="ECO:0000256" key="4">
    <source>
        <dbReference type="ARBA" id="ARBA00022989"/>
    </source>
</evidence>
<keyword evidence="2" id="KW-1003">Cell membrane</keyword>
<feature type="transmembrane region" description="Helical" evidence="8">
    <location>
        <begin position="1119"/>
        <end position="1143"/>
    </location>
</feature>
<keyword evidence="5 8" id="KW-0472">Membrane</keyword>
<dbReference type="Pfam" id="PF16178">
    <property type="entry name" value="Anoct_dimer"/>
    <property type="match status" value="1"/>
</dbReference>